<dbReference type="NCBIfam" id="TIGR01759">
    <property type="entry name" value="MalateDH-SF1"/>
    <property type="match status" value="1"/>
</dbReference>
<dbReference type="InterPro" id="IPR015955">
    <property type="entry name" value="Lactate_DH/Glyco_Ohase_4_C"/>
</dbReference>
<dbReference type="Pfam" id="PF00056">
    <property type="entry name" value="Ldh_1_N"/>
    <property type="match status" value="1"/>
</dbReference>
<proteinExistence type="inferred from homology"/>
<comment type="function">
    <text evidence="4">Catalyzes the reduction of aromatic alpha-keto acids in the presence of NADH. Plays essential roles in the malate-aspartate shuttle and the tricarboxylic acid cycle, important in mitochondrial NADH supply for oxidative phosphorylation. Catalyzes the reduction of 2-oxoglutarate to 2-hydroxyglutarate, leading to elevated reactive oxygen species (ROS).</text>
</comment>
<evidence type="ECO:0000259" key="9">
    <source>
        <dbReference type="Pfam" id="PF02866"/>
    </source>
</evidence>
<comment type="similarity">
    <text evidence="1">Belongs to the LDH/MDH superfamily. MDH type 2 family.</text>
</comment>
<dbReference type="CDD" id="cd01336">
    <property type="entry name" value="MDH_cytoplasmic_cytosolic"/>
    <property type="match status" value="1"/>
</dbReference>
<keyword evidence="11" id="KW-1185">Reference proteome</keyword>
<comment type="catalytic activity">
    <reaction evidence="7">
        <text>(S)-malate + NAD(+) = oxaloacetate + NADH + H(+)</text>
        <dbReference type="Rhea" id="RHEA:21432"/>
        <dbReference type="ChEBI" id="CHEBI:15378"/>
        <dbReference type="ChEBI" id="CHEBI:15589"/>
        <dbReference type="ChEBI" id="CHEBI:16452"/>
        <dbReference type="ChEBI" id="CHEBI:57540"/>
        <dbReference type="ChEBI" id="CHEBI:57945"/>
        <dbReference type="EC" id="1.1.1.37"/>
    </reaction>
</comment>
<evidence type="ECO:0000256" key="2">
    <source>
        <dbReference type="ARBA" id="ARBA00023002"/>
    </source>
</evidence>
<reference evidence="10 11" key="1">
    <citation type="submission" date="2021-04" db="EMBL/GenBank/DDBJ databases">
        <authorList>
            <person name="Bliznina A."/>
        </authorList>
    </citation>
    <scope>NUCLEOTIDE SEQUENCE [LARGE SCALE GENOMIC DNA]</scope>
</reference>
<feature type="domain" description="Lactate/malate dehydrogenase N-terminal" evidence="8">
    <location>
        <begin position="6"/>
        <end position="153"/>
    </location>
</feature>
<dbReference type="SUPFAM" id="SSF56327">
    <property type="entry name" value="LDH C-terminal domain-like"/>
    <property type="match status" value="1"/>
</dbReference>
<name>A0ABN7STW5_OIKDI</name>
<dbReference type="Proteomes" id="UP001158576">
    <property type="component" value="Chromosome 1"/>
</dbReference>
<evidence type="ECO:0000256" key="3">
    <source>
        <dbReference type="ARBA" id="ARBA00023027"/>
    </source>
</evidence>
<organism evidence="10 11">
    <name type="scientific">Oikopleura dioica</name>
    <name type="common">Tunicate</name>
    <dbReference type="NCBI Taxonomy" id="34765"/>
    <lineage>
        <taxon>Eukaryota</taxon>
        <taxon>Metazoa</taxon>
        <taxon>Chordata</taxon>
        <taxon>Tunicata</taxon>
        <taxon>Appendicularia</taxon>
        <taxon>Copelata</taxon>
        <taxon>Oikopleuridae</taxon>
        <taxon>Oikopleura</taxon>
    </lineage>
</organism>
<dbReference type="PIRSF" id="PIRSF000102">
    <property type="entry name" value="Lac_mal_DH"/>
    <property type="match status" value="1"/>
</dbReference>
<accession>A0ABN7STW5</accession>
<comment type="catalytic activity">
    <reaction evidence="5">
        <text>(S)-2-hydroxyglutarate + NAD(+) = 2-oxoglutarate + NADH + H(+)</text>
        <dbReference type="Rhea" id="RHEA:57172"/>
        <dbReference type="ChEBI" id="CHEBI:15378"/>
        <dbReference type="ChEBI" id="CHEBI:16782"/>
        <dbReference type="ChEBI" id="CHEBI:16810"/>
        <dbReference type="ChEBI" id="CHEBI:57540"/>
        <dbReference type="ChEBI" id="CHEBI:57945"/>
    </reaction>
    <physiologicalReaction direction="right-to-left" evidence="5">
        <dbReference type="Rhea" id="RHEA:57174"/>
    </physiologicalReaction>
</comment>
<dbReference type="HAMAP" id="MF_01517">
    <property type="entry name" value="Malate_dehydrog_2"/>
    <property type="match status" value="1"/>
</dbReference>
<dbReference type="InterPro" id="IPR011274">
    <property type="entry name" value="Malate_DH_NAD-dep_euk"/>
</dbReference>
<dbReference type="Gene3D" id="3.40.50.720">
    <property type="entry name" value="NAD(P)-binding Rossmann-like Domain"/>
    <property type="match status" value="1"/>
</dbReference>
<dbReference type="PROSITE" id="PS00068">
    <property type="entry name" value="MDH"/>
    <property type="match status" value="1"/>
</dbReference>
<feature type="domain" description="Lactate/malate dehydrogenase C-terminal" evidence="9">
    <location>
        <begin position="157"/>
        <end position="330"/>
    </location>
</feature>
<sequence>MAKSPMRVVVTGAAGQISYSLLALIARGDVFGRDQPVDLVMLDLPFAKDALEGVVMELQDCAFPSLKSVTATCDQTEAFTDIDVAVLVGAFPRKPGMERNDMLAKNAEIFKAQGALLNTVAKKTVKVLVVGNPANTNCLIAQKYAPTIPKENFSALTRLDQNRATAQIAAKAGVTSDKVSQITIWGNHSATQYPDAWHGKVNKDGAEVAASAAVNDDAWLKSDFITTVQKRGAAVLAARKLSSAMSAAKAIGDHLHDWIVGSEGRWVSMAITSDGNKYGVPEGLIYSFPVTCEAGVWTVVNGLEISEFSREKLTVTAEELSGEAKYAAEFLEKASA</sequence>
<dbReference type="PANTHER" id="PTHR23382">
    <property type="entry name" value="MALATE DEHYDROGENASE"/>
    <property type="match status" value="1"/>
</dbReference>
<keyword evidence="3 7" id="KW-0520">NAD</keyword>
<dbReference type="InterPro" id="IPR022383">
    <property type="entry name" value="Lactate/malate_DH_C"/>
</dbReference>
<evidence type="ECO:0000256" key="7">
    <source>
        <dbReference type="RuleBase" id="RU003405"/>
    </source>
</evidence>
<evidence type="ECO:0000256" key="5">
    <source>
        <dbReference type="ARBA" id="ARBA00048549"/>
    </source>
</evidence>
<dbReference type="Pfam" id="PF02866">
    <property type="entry name" value="Ldh_1_C"/>
    <property type="match status" value="1"/>
</dbReference>
<dbReference type="NCBIfam" id="TIGR01758">
    <property type="entry name" value="MDH_euk_cyt"/>
    <property type="match status" value="1"/>
</dbReference>
<dbReference type="NCBIfam" id="NF003916">
    <property type="entry name" value="PRK05442.1"/>
    <property type="match status" value="1"/>
</dbReference>
<evidence type="ECO:0000313" key="11">
    <source>
        <dbReference type="Proteomes" id="UP001158576"/>
    </source>
</evidence>
<evidence type="ECO:0000256" key="6">
    <source>
        <dbReference type="RuleBase" id="RU003369"/>
    </source>
</evidence>
<dbReference type="EC" id="1.1.1.37" evidence="7"/>
<gene>
    <name evidence="10" type="ORF">OKIOD_LOCUS12123</name>
</gene>
<dbReference type="InterPro" id="IPR001252">
    <property type="entry name" value="Malate_DH_AS"/>
</dbReference>
<dbReference type="Gene3D" id="3.90.110.10">
    <property type="entry name" value="Lactate dehydrogenase/glycoside hydrolase, family 4, C-terminal"/>
    <property type="match status" value="1"/>
</dbReference>
<dbReference type="InterPro" id="IPR010945">
    <property type="entry name" value="Malate_DH_type2"/>
</dbReference>
<dbReference type="SUPFAM" id="SSF51735">
    <property type="entry name" value="NAD(P)-binding Rossmann-fold domains"/>
    <property type="match status" value="1"/>
</dbReference>
<evidence type="ECO:0000256" key="1">
    <source>
        <dbReference type="ARBA" id="ARBA00009613"/>
    </source>
</evidence>
<protein>
    <recommendedName>
        <fullName evidence="7">Malate dehydrogenase</fullName>
        <ecNumber evidence="7">1.1.1.37</ecNumber>
    </recommendedName>
</protein>
<dbReference type="InterPro" id="IPR001557">
    <property type="entry name" value="L-lactate/malate_DH"/>
</dbReference>
<evidence type="ECO:0000313" key="10">
    <source>
        <dbReference type="EMBL" id="CAG5107502.1"/>
    </source>
</evidence>
<evidence type="ECO:0000256" key="4">
    <source>
        <dbReference type="ARBA" id="ARBA00045153"/>
    </source>
</evidence>
<dbReference type="InterPro" id="IPR001236">
    <property type="entry name" value="Lactate/malate_DH_N"/>
</dbReference>
<keyword evidence="2 6" id="KW-0560">Oxidoreductase</keyword>
<dbReference type="EMBL" id="OU015566">
    <property type="protein sequence ID" value="CAG5107502.1"/>
    <property type="molecule type" value="Genomic_DNA"/>
</dbReference>
<dbReference type="InterPro" id="IPR036291">
    <property type="entry name" value="NAD(P)-bd_dom_sf"/>
</dbReference>
<evidence type="ECO:0000259" key="8">
    <source>
        <dbReference type="Pfam" id="PF00056"/>
    </source>
</evidence>
<keyword evidence="7" id="KW-0816">Tricarboxylic acid cycle</keyword>